<evidence type="ECO:0000313" key="1">
    <source>
        <dbReference type="EMBL" id="KAI3741027.1"/>
    </source>
</evidence>
<keyword evidence="2" id="KW-1185">Reference proteome</keyword>
<protein>
    <submittedName>
        <fullName evidence="1">Uncharacterized protein</fullName>
    </submittedName>
</protein>
<dbReference type="EMBL" id="CM042037">
    <property type="protein sequence ID" value="KAI3741027.1"/>
    <property type="molecule type" value="Genomic_DNA"/>
</dbReference>
<evidence type="ECO:0000313" key="2">
    <source>
        <dbReference type="Proteomes" id="UP001056120"/>
    </source>
</evidence>
<accession>A0ACB9D411</accession>
<proteinExistence type="predicted"/>
<gene>
    <name evidence="1" type="ORF">L1987_58691</name>
</gene>
<organism evidence="1 2">
    <name type="scientific">Smallanthus sonchifolius</name>
    <dbReference type="NCBI Taxonomy" id="185202"/>
    <lineage>
        <taxon>Eukaryota</taxon>
        <taxon>Viridiplantae</taxon>
        <taxon>Streptophyta</taxon>
        <taxon>Embryophyta</taxon>
        <taxon>Tracheophyta</taxon>
        <taxon>Spermatophyta</taxon>
        <taxon>Magnoliopsida</taxon>
        <taxon>eudicotyledons</taxon>
        <taxon>Gunneridae</taxon>
        <taxon>Pentapetalae</taxon>
        <taxon>asterids</taxon>
        <taxon>campanulids</taxon>
        <taxon>Asterales</taxon>
        <taxon>Asteraceae</taxon>
        <taxon>Asteroideae</taxon>
        <taxon>Heliantheae alliance</taxon>
        <taxon>Millerieae</taxon>
        <taxon>Smallanthus</taxon>
    </lineage>
</organism>
<name>A0ACB9D411_9ASTR</name>
<sequence>MDPSIVKLLEEDEVIFSACDESMHSGADVEAFTAALNRDIEGDNASTSQPPTSTDTSGSLSQGTSHTPSQLFQQWQSSKREEDVKPQIQEQQSSAMEISRYGHGLETQHPPNDTSRDVSQPSRQQEDPPLQQADQHNVHMSQATSMQNADKNPAQNIGQTPEDESQLQRMQRMGNQQAMVTGQSPNAANRTAGKQVPFALLLPVIEPQLDKDRAMQLQGLYVRLRSNNINKEEFVRHMRSLVGDHMLKMAVYKLQQGQLTAKPSGLPMDNAQKARLLEHQSDSHGVHKSSNVQGLGKQHQQQHMPFPQSFTNYGNTAGNYSSPNMNMSSQSFKEQTHDLQMRQGPVQNAFNDMKRLHGGSLAHFTSNSGLQQSSCHWQPSMHKDPSLMSSMVYAKQEPLDHMNDQQHKSQLSAPQGPSSISPGQIGSSKDETYEMMSSRPCFPTSMNKPEPMSIAAQLERQNVSAGNSSLASGSNAKTPQKKPSVGQKKPLEAPVSSLSKKQKVSGAFSDQSIEQLNDVTAVSGVNLREEEEQLFSGSKEDSRVSEASRKVVQEEEERLILQKTPLQKKLAEIMAKCGVKNRSNDVERCLSLCVEERMRGLISNLIRLSKQRVDIEKPRHRTVVTSDVRKQIMSINQKVREEWEKKQADAEKLQRADEPEGSGDGEDGRGKSFKVNKEEDDKMRTTAANVAARAAVGGDDMLSKWQLMAEQARQKREGGPDTGSASQPSIDVGPKPSSTTERNSKDNPDTEGTTSGAVTANPGNP</sequence>
<comment type="caution">
    <text evidence="1">The sequence shown here is derived from an EMBL/GenBank/DDBJ whole genome shotgun (WGS) entry which is preliminary data.</text>
</comment>
<reference evidence="1 2" key="2">
    <citation type="journal article" date="2022" name="Mol. Ecol. Resour.">
        <title>The genomes of chicory, endive, great burdock and yacon provide insights into Asteraceae paleo-polyploidization history and plant inulin production.</title>
        <authorList>
            <person name="Fan W."/>
            <person name="Wang S."/>
            <person name="Wang H."/>
            <person name="Wang A."/>
            <person name="Jiang F."/>
            <person name="Liu H."/>
            <person name="Zhao H."/>
            <person name="Xu D."/>
            <person name="Zhang Y."/>
        </authorList>
    </citation>
    <scope>NUCLEOTIDE SEQUENCE [LARGE SCALE GENOMIC DNA]</scope>
    <source>
        <strain evidence="2">cv. Yunnan</strain>
        <tissue evidence="1">Leaves</tissue>
    </source>
</reference>
<reference evidence="2" key="1">
    <citation type="journal article" date="2022" name="Mol. Ecol. Resour.">
        <title>The genomes of chicory, endive, great burdock and yacon provide insights into Asteraceae palaeo-polyploidization history and plant inulin production.</title>
        <authorList>
            <person name="Fan W."/>
            <person name="Wang S."/>
            <person name="Wang H."/>
            <person name="Wang A."/>
            <person name="Jiang F."/>
            <person name="Liu H."/>
            <person name="Zhao H."/>
            <person name="Xu D."/>
            <person name="Zhang Y."/>
        </authorList>
    </citation>
    <scope>NUCLEOTIDE SEQUENCE [LARGE SCALE GENOMIC DNA]</scope>
    <source>
        <strain evidence="2">cv. Yunnan</strain>
    </source>
</reference>
<dbReference type="Proteomes" id="UP001056120">
    <property type="component" value="Linkage Group LG20"/>
</dbReference>